<dbReference type="Pfam" id="PF02263">
    <property type="entry name" value="GBP"/>
    <property type="match status" value="2"/>
</dbReference>
<dbReference type="EMBL" id="OU895880">
    <property type="protein sequence ID" value="CAG9812176.1"/>
    <property type="molecule type" value="Genomic_DNA"/>
</dbReference>
<feature type="coiled-coil region" evidence="5">
    <location>
        <begin position="1146"/>
        <end position="1176"/>
    </location>
</feature>
<keyword evidence="1" id="KW-0547">Nucleotide-binding</keyword>
<proteinExistence type="inferred from homology"/>
<evidence type="ECO:0000256" key="4">
    <source>
        <dbReference type="PROSITE-ProRule" id="PRU01052"/>
    </source>
</evidence>
<keyword evidence="3" id="KW-0342">GTP-binding</keyword>
<evidence type="ECO:0000256" key="1">
    <source>
        <dbReference type="ARBA" id="ARBA00022741"/>
    </source>
</evidence>
<feature type="domain" description="GB1/RHD3-type G" evidence="7">
    <location>
        <begin position="41"/>
        <end position="306"/>
    </location>
</feature>
<reference evidence="8" key="2">
    <citation type="submission" date="2022-10" db="EMBL/GenBank/DDBJ databases">
        <authorList>
            <consortium name="ENA_rothamsted_submissions"/>
            <consortium name="culmorum"/>
            <person name="King R."/>
        </authorList>
    </citation>
    <scope>NUCLEOTIDE SEQUENCE</scope>
</reference>
<keyword evidence="5" id="KW-0175">Coiled coil</keyword>
<dbReference type="GO" id="GO:0003924">
    <property type="term" value="F:GTPase activity"/>
    <property type="evidence" value="ECO:0007669"/>
    <property type="project" value="InterPro"/>
</dbReference>
<gene>
    <name evidence="8" type="ORF">CHIRRI_LOCUS14981</name>
</gene>
<dbReference type="Proteomes" id="UP001153620">
    <property type="component" value="Chromosome 4"/>
</dbReference>
<dbReference type="PANTHER" id="PTHR10751">
    <property type="entry name" value="GUANYLATE BINDING PROTEIN"/>
    <property type="match status" value="1"/>
</dbReference>
<dbReference type="InterPro" id="IPR036543">
    <property type="entry name" value="Guanylate-bd_C_sf"/>
</dbReference>
<dbReference type="AlphaFoldDB" id="A0A9N9S7M9"/>
<comment type="similarity">
    <text evidence="4">Belongs to the TRAFAC class dynamin-like GTPase superfamily. GB1/RHD3 GTPase family.</text>
</comment>
<dbReference type="InterPro" id="IPR030386">
    <property type="entry name" value="G_GB1_RHD3_dom"/>
</dbReference>
<dbReference type="GO" id="GO:0005525">
    <property type="term" value="F:GTP binding"/>
    <property type="evidence" value="ECO:0007669"/>
    <property type="project" value="UniProtKB-KW"/>
</dbReference>
<dbReference type="InterPro" id="IPR027417">
    <property type="entry name" value="P-loop_NTPase"/>
</dbReference>
<feature type="region of interest" description="Disordered" evidence="6">
    <location>
        <begin position="705"/>
        <end position="734"/>
    </location>
</feature>
<dbReference type="SUPFAM" id="SSF48340">
    <property type="entry name" value="Interferon-induced guanylate-binding protein 1 (GBP1), C-terminal domain"/>
    <property type="match status" value="1"/>
</dbReference>
<protein>
    <recommendedName>
        <fullName evidence="7">GB1/RHD3-type G domain-containing protein</fullName>
    </recommendedName>
</protein>
<evidence type="ECO:0000256" key="2">
    <source>
        <dbReference type="ARBA" id="ARBA00022801"/>
    </source>
</evidence>
<feature type="compositionally biased region" description="Polar residues" evidence="6">
    <location>
        <begin position="565"/>
        <end position="583"/>
    </location>
</feature>
<evidence type="ECO:0000259" key="7">
    <source>
        <dbReference type="PROSITE" id="PS51715"/>
    </source>
</evidence>
<evidence type="ECO:0000313" key="9">
    <source>
        <dbReference type="Proteomes" id="UP001153620"/>
    </source>
</evidence>
<reference evidence="8" key="1">
    <citation type="submission" date="2022-01" db="EMBL/GenBank/DDBJ databases">
        <authorList>
            <person name="King R."/>
        </authorList>
    </citation>
    <scope>NUCLEOTIDE SEQUENCE</scope>
</reference>
<evidence type="ECO:0000256" key="6">
    <source>
        <dbReference type="SAM" id="MobiDB-lite"/>
    </source>
</evidence>
<feature type="coiled-coil region" evidence="5">
    <location>
        <begin position="420"/>
        <end position="517"/>
    </location>
</feature>
<dbReference type="Gene3D" id="3.40.50.300">
    <property type="entry name" value="P-loop containing nucleotide triphosphate hydrolases"/>
    <property type="match status" value="2"/>
</dbReference>
<evidence type="ECO:0000256" key="3">
    <source>
        <dbReference type="ARBA" id="ARBA00023134"/>
    </source>
</evidence>
<keyword evidence="9" id="KW-1185">Reference proteome</keyword>
<evidence type="ECO:0000313" key="8">
    <source>
        <dbReference type="EMBL" id="CAG9812176.1"/>
    </source>
</evidence>
<name>A0A9N9S7M9_9DIPT</name>
<evidence type="ECO:0000256" key="5">
    <source>
        <dbReference type="SAM" id="Coils"/>
    </source>
</evidence>
<dbReference type="InterPro" id="IPR015894">
    <property type="entry name" value="Guanylate-bd_N"/>
</dbReference>
<dbReference type="Gene3D" id="1.20.58.420">
    <property type="entry name" value="AHSP"/>
    <property type="match status" value="1"/>
</dbReference>
<accession>A0A9N9S7M9</accession>
<organism evidence="8 9">
    <name type="scientific">Chironomus riparius</name>
    <dbReference type="NCBI Taxonomy" id="315576"/>
    <lineage>
        <taxon>Eukaryota</taxon>
        <taxon>Metazoa</taxon>
        <taxon>Ecdysozoa</taxon>
        <taxon>Arthropoda</taxon>
        <taxon>Hexapoda</taxon>
        <taxon>Insecta</taxon>
        <taxon>Pterygota</taxon>
        <taxon>Neoptera</taxon>
        <taxon>Endopterygota</taxon>
        <taxon>Diptera</taxon>
        <taxon>Nematocera</taxon>
        <taxon>Chironomoidea</taxon>
        <taxon>Chironomidae</taxon>
        <taxon>Chironominae</taxon>
        <taxon>Chironomus</taxon>
    </lineage>
</organism>
<keyword evidence="2" id="KW-0378">Hydrolase</keyword>
<dbReference type="SUPFAM" id="SSF52540">
    <property type="entry name" value="P-loop containing nucleoside triphosphate hydrolases"/>
    <property type="match status" value="1"/>
</dbReference>
<feature type="compositionally biased region" description="Basic and acidic residues" evidence="6">
    <location>
        <begin position="529"/>
        <end position="564"/>
    </location>
</feature>
<dbReference type="OrthoDB" id="7788754at2759"/>
<dbReference type="PROSITE" id="PS51715">
    <property type="entry name" value="G_GB1_RHD3"/>
    <property type="match status" value="1"/>
</dbReference>
<sequence>MSSHNHPYGKSENVLGFGEDSKVFIKEEPLKDMFLHPDVKHRKIVAFSIIGAYRKGKSFFLDYCLRYLYAHYPSINYPNNPVSNPTNWMGEEDEPLNGFLWRPGTIRITTGLEVWNDIFLHTDEKSGEEIAIFVMDTHGLFDSETSSLDNSRIFSLGTLISSIEVLNLSGVIQDDQLQFLQFSTECAKFATIEQQGTADKCFQNLIFLIRDWDNPDEFQYGIEGGSKYLKHFIEVTGRKKKELKYVCESIIDSFENINCSLLTHPGKIVSRGKKGTQEYDGNWKGMDEDFRDQLFTLIDYLLKPEQLAVKKINGNETNGEDFLSFILTELKDFQTDDLLKSQTLRDLMTEKEMEALISFCIEHYKEVGNRNKGTIQNDEDIPKLHEQCKKEALDKYDSSKKMGNDVDSKRFRRVLEERIEQLFTDLIVQLENDKKKLEDETEKLRSELDERQKKELEKIEHEKKLAEERLEAGRKKAKEALEHEAKLKEEEIVKINKQAEQEQIAAQQQREEQVKATKTVIEAIHETVAESKQQHEDNKKKELAMQEEKEMEQIQSMDHTELKDNSSFGDESNSDDPITTSTTLKQIEPLRGTNKEDIEKWKQDLFLKNSLATESSKTMNDDKLKLEPLDVNSQFPSLHTATVAVDATKPGRFPITHKADQEQFKNPNVKDKVFEQFQDDPVPMEPFCEAAQDYSIREQSLTPVSHAEASDFRAHPLTPQKEPRKVYAAQPTTPQNRELYGKNVKILAFPSNNNPSIDDEFLRSIFEHPEVRDRKIVVFSIAGTSSRENNKLLSYFLNYLYILYTSLQKFSSPIHMNYSAQDGDDSALFMWNDVFLHENYRTDDKVAIILMTTQGLFDDQKTPKDNARSFAIGMLISSTQVLNLSKEIHTNQLKNLDDVAKFAEIVAAGSQRIDISLPQLVFLIRNWSNEKYSYGMTGGNDYLTHLLSPGMLSSIPLLNKESKSIREMVRNSFKNSRCVLLPRSLLPGSHASSSRSQRKQSSSFEMEMKNLVENLFHSENLMPKIINGVSVTGRELYSYIKVYFEHFKSEMNSQPSNRHNHLNMIAQIEMCFEQYKVTVYKNKDVISSPENIAKLHKMSKDSAINMFYGYCDKIGYVDNDMIYTRELEKKIEDIYSAFQNPSDENIEEFEKESQKIEALLQEKQKMEENFAVEKQILTELSEIKIANAKLECEKRILQVKLEHEQKFSAVLESKIDHLKKSGSCEIM</sequence>
<feature type="region of interest" description="Disordered" evidence="6">
    <location>
        <begin position="529"/>
        <end position="583"/>
    </location>
</feature>